<evidence type="ECO:0000256" key="4">
    <source>
        <dbReference type="ARBA" id="ARBA00023125"/>
    </source>
</evidence>
<dbReference type="GO" id="GO:0006310">
    <property type="term" value="P:DNA recombination"/>
    <property type="evidence" value="ECO:0007669"/>
    <property type="project" value="UniProtKB-KW"/>
</dbReference>
<protein>
    <recommendedName>
        <fullName evidence="13">Bacterial recombinase A</fullName>
    </recommendedName>
</protein>
<dbReference type="GO" id="GO:0006281">
    <property type="term" value="P:DNA repair"/>
    <property type="evidence" value="ECO:0007669"/>
    <property type="project" value="InterPro"/>
</dbReference>
<dbReference type="PANTHER" id="PTHR45900:SF1">
    <property type="entry name" value="MITOCHONDRIAL DNA REPAIR PROTEIN RECA HOMOLOG-RELATED"/>
    <property type="match status" value="1"/>
</dbReference>
<gene>
    <name evidence="12" type="ORF">CLAU1311_LOCUS11</name>
</gene>
<dbReference type="CDD" id="cd00983">
    <property type="entry name" value="RecA"/>
    <property type="match status" value="1"/>
</dbReference>
<dbReference type="SUPFAM" id="SSF52540">
    <property type="entry name" value="P-loop containing nucleoside triphosphate hydrolases"/>
    <property type="match status" value="1"/>
</dbReference>
<comment type="similarity">
    <text evidence="1 7">Belongs to the RecA family.</text>
</comment>
<keyword evidence="2 7" id="KW-0547">Nucleotide-binding</keyword>
<evidence type="ECO:0000256" key="2">
    <source>
        <dbReference type="ARBA" id="ARBA00022741"/>
    </source>
</evidence>
<feature type="domain" description="RecA family profile 1" evidence="10">
    <location>
        <begin position="112"/>
        <end position="270"/>
    </location>
</feature>
<evidence type="ECO:0000256" key="6">
    <source>
        <dbReference type="ARBA" id="ARBA00056887"/>
    </source>
</evidence>
<dbReference type="Pfam" id="PF00154">
    <property type="entry name" value="RecA_N"/>
    <property type="match status" value="1"/>
</dbReference>
<dbReference type="Gene3D" id="3.40.50.300">
    <property type="entry name" value="P-loop containing nucleotide triphosphate hydrolases"/>
    <property type="match status" value="1"/>
</dbReference>
<dbReference type="InterPro" id="IPR023400">
    <property type="entry name" value="RecA_C_sf"/>
</dbReference>
<dbReference type="InterPro" id="IPR020587">
    <property type="entry name" value="RecA_monomer-monomer_interface"/>
</dbReference>
<feature type="compositionally biased region" description="Acidic residues" evidence="9">
    <location>
        <begin position="422"/>
        <end position="431"/>
    </location>
</feature>
<keyword evidence="3 7" id="KW-0067">ATP-binding</keyword>
<dbReference type="Pfam" id="PF21096">
    <property type="entry name" value="RecA_C"/>
    <property type="match status" value="1"/>
</dbReference>
<accession>A0A7S2YU49</accession>
<evidence type="ECO:0000256" key="5">
    <source>
        <dbReference type="ARBA" id="ARBA00023172"/>
    </source>
</evidence>
<keyword evidence="4 8" id="KW-0238">DNA-binding</keyword>
<organism evidence="12">
    <name type="scientific">Chloropicon laureae</name>
    <dbReference type="NCBI Taxonomy" id="464258"/>
    <lineage>
        <taxon>Eukaryota</taxon>
        <taxon>Viridiplantae</taxon>
        <taxon>Chlorophyta</taxon>
        <taxon>Chloropicophyceae</taxon>
        <taxon>Chloropicales</taxon>
        <taxon>Chloropicaceae</taxon>
        <taxon>Chloropicon</taxon>
    </lineage>
</organism>
<dbReference type="InterPro" id="IPR003593">
    <property type="entry name" value="AAA+_ATPase"/>
</dbReference>
<evidence type="ECO:0000256" key="9">
    <source>
        <dbReference type="SAM" id="MobiDB-lite"/>
    </source>
</evidence>
<dbReference type="PRINTS" id="PR00142">
    <property type="entry name" value="RECA"/>
</dbReference>
<evidence type="ECO:0000256" key="7">
    <source>
        <dbReference type="RuleBase" id="RU003422"/>
    </source>
</evidence>
<dbReference type="HAMAP" id="MF_00268">
    <property type="entry name" value="RecA"/>
    <property type="match status" value="1"/>
</dbReference>
<evidence type="ECO:0000259" key="11">
    <source>
        <dbReference type="PROSITE" id="PS50163"/>
    </source>
</evidence>
<dbReference type="PROSITE" id="PS50163">
    <property type="entry name" value="RECA_3"/>
    <property type="match status" value="1"/>
</dbReference>
<feature type="domain" description="RecA family profile 2" evidence="11">
    <location>
        <begin position="275"/>
        <end position="349"/>
    </location>
</feature>
<dbReference type="PROSITE" id="PS00321">
    <property type="entry name" value="RECA_1"/>
    <property type="match status" value="1"/>
</dbReference>
<proteinExistence type="inferred from homology"/>
<dbReference type="GO" id="GO:0005524">
    <property type="term" value="F:ATP binding"/>
    <property type="evidence" value="ECO:0007669"/>
    <property type="project" value="UniProtKB-KW"/>
</dbReference>
<dbReference type="InterPro" id="IPR020588">
    <property type="entry name" value="RecA_ATP-bd"/>
</dbReference>
<evidence type="ECO:0000256" key="1">
    <source>
        <dbReference type="ARBA" id="ARBA00009391"/>
    </source>
</evidence>
<dbReference type="InterPro" id="IPR027417">
    <property type="entry name" value="P-loop_NTPase"/>
</dbReference>
<dbReference type="InterPro" id="IPR049261">
    <property type="entry name" value="RecA-like_C"/>
</dbReference>
<dbReference type="PANTHER" id="PTHR45900">
    <property type="entry name" value="RECA"/>
    <property type="match status" value="1"/>
</dbReference>
<dbReference type="InterPro" id="IPR020584">
    <property type="entry name" value="DNA_recomb/repair_RecA_CS"/>
</dbReference>
<dbReference type="SMART" id="SM00382">
    <property type="entry name" value="AAA"/>
    <property type="match status" value="1"/>
</dbReference>
<dbReference type="NCBIfam" id="TIGR02012">
    <property type="entry name" value="tigrfam_recA"/>
    <property type="match status" value="1"/>
</dbReference>
<dbReference type="GO" id="GO:0003697">
    <property type="term" value="F:single-stranded DNA binding"/>
    <property type="evidence" value="ECO:0007669"/>
    <property type="project" value="InterPro"/>
</dbReference>
<comment type="function">
    <text evidence="6">Involved in recombination ability and DNA strand transfer activity.</text>
</comment>
<keyword evidence="8" id="KW-0227">DNA damage</keyword>
<feature type="region of interest" description="Disordered" evidence="9">
    <location>
        <begin position="12"/>
        <end position="33"/>
    </location>
</feature>
<feature type="region of interest" description="Disordered" evidence="9">
    <location>
        <begin position="411"/>
        <end position="447"/>
    </location>
</feature>
<dbReference type="FunFam" id="3.40.50.300:FF:000087">
    <property type="entry name" value="Recombinase RecA"/>
    <property type="match status" value="1"/>
</dbReference>
<evidence type="ECO:0000256" key="8">
    <source>
        <dbReference type="RuleBase" id="RU004527"/>
    </source>
</evidence>
<dbReference type="InterPro" id="IPR049428">
    <property type="entry name" value="RecA-like_N"/>
</dbReference>
<dbReference type="InterPro" id="IPR013765">
    <property type="entry name" value="DNA_recomb/repair_RecA"/>
</dbReference>
<dbReference type="AlphaFoldDB" id="A0A7S2YU49"/>
<evidence type="ECO:0000256" key="3">
    <source>
        <dbReference type="ARBA" id="ARBA00022840"/>
    </source>
</evidence>
<evidence type="ECO:0000259" key="10">
    <source>
        <dbReference type="PROSITE" id="PS50162"/>
    </source>
</evidence>
<name>A0A7S2YU49_9CHLO</name>
<dbReference type="PROSITE" id="PS50162">
    <property type="entry name" value="RECA_2"/>
    <property type="match status" value="1"/>
</dbReference>
<keyword evidence="5 8" id="KW-0233">DNA recombination</keyword>
<reference evidence="12" key="1">
    <citation type="submission" date="2021-01" db="EMBL/GenBank/DDBJ databases">
        <authorList>
            <person name="Corre E."/>
            <person name="Pelletier E."/>
            <person name="Niang G."/>
            <person name="Scheremetjew M."/>
            <person name="Finn R."/>
            <person name="Kale V."/>
            <person name="Holt S."/>
            <person name="Cochrane G."/>
            <person name="Meng A."/>
            <person name="Brown T."/>
            <person name="Cohen L."/>
        </authorList>
    </citation>
    <scope>NUCLEOTIDE SEQUENCE</scope>
    <source>
        <strain evidence="12">RCC856</strain>
    </source>
</reference>
<dbReference type="SUPFAM" id="SSF54752">
    <property type="entry name" value="RecA protein, C-terminal domain"/>
    <property type="match status" value="1"/>
</dbReference>
<sequence>MGLWRTHTVALRQGAGRASPSSAALRPGAATTTRSPFALLQSRQGRRRGEQRAAWTARAVANGNGNGKAKVGKDEAAWLARKGALDAVMNDIEKQYGKGIVTVLGEGAAHAKVAMIPTGVHTLDLALGGGIPEGRIVEVYGPESSGKTTLAMHAIAEVQKRGGTAVLVDAEHAFDPVYSQKVGVDIEKLIIVQAEAAEEALEVVDKFVRSHAVDIICIDSVAALVPKAEIEGEMGTPQIGLQARLMSQALRRLNANASKCNCTVVFLNQLRQKVGVIFGNPEITSGGNALKFYSSVRMDIRRKETLRDAKNVEKGIRVRVKVTKNKVAPPYKIGVFDIMFERGINKEASLLDVAEELGVVEKKGSWYSLDGDNIGQGKENTVQFLLENEDAYRAVEERVKRRLSAAVTKSFEEEEKGANLDQQEDQQEEEVGLGMGLEDGPVEARQA</sequence>
<evidence type="ECO:0000313" key="12">
    <source>
        <dbReference type="EMBL" id="CAE0006519.1"/>
    </source>
</evidence>
<dbReference type="EMBL" id="HBHU01000021">
    <property type="protein sequence ID" value="CAE0006519.1"/>
    <property type="molecule type" value="Transcribed_RNA"/>
</dbReference>
<dbReference type="GO" id="GO:0140664">
    <property type="term" value="F:ATP-dependent DNA damage sensor activity"/>
    <property type="evidence" value="ECO:0007669"/>
    <property type="project" value="InterPro"/>
</dbReference>
<evidence type="ECO:0008006" key="13">
    <source>
        <dbReference type="Google" id="ProtNLM"/>
    </source>
</evidence>